<dbReference type="PANTHER" id="PTHR31511:SF12">
    <property type="entry name" value="RHO TERMINATION FACTOR N-TERMINAL DOMAIN-CONTAINING PROTEIN"/>
    <property type="match status" value="1"/>
</dbReference>
<evidence type="ECO:0000256" key="1">
    <source>
        <dbReference type="SAM" id="MobiDB-lite"/>
    </source>
</evidence>
<gene>
    <name evidence="2" type="ORF">AVEN_34320_1</name>
</gene>
<feature type="region of interest" description="Disordered" evidence="1">
    <location>
        <begin position="296"/>
        <end position="347"/>
    </location>
</feature>
<evidence type="ECO:0000313" key="2">
    <source>
        <dbReference type="EMBL" id="GBM47979.1"/>
    </source>
</evidence>
<dbReference type="AlphaFoldDB" id="A0A4Y2G5U9"/>
<name>A0A4Y2G5U9_ARAVE</name>
<organism evidence="2 3">
    <name type="scientific">Araneus ventricosus</name>
    <name type="common">Orbweaver spider</name>
    <name type="synonym">Epeira ventricosa</name>
    <dbReference type="NCBI Taxonomy" id="182803"/>
    <lineage>
        <taxon>Eukaryota</taxon>
        <taxon>Metazoa</taxon>
        <taxon>Ecdysozoa</taxon>
        <taxon>Arthropoda</taxon>
        <taxon>Chelicerata</taxon>
        <taxon>Arachnida</taxon>
        <taxon>Araneae</taxon>
        <taxon>Araneomorphae</taxon>
        <taxon>Entelegynae</taxon>
        <taxon>Araneoidea</taxon>
        <taxon>Araneidae</taxon>
        <taxon>Araneus</taxon>
    </lineage>
</organism>
<dbReference type="PANTHER" id="PTHR31511">
    <property type="entry name" value="PROTEIN CBG23764"/>
    <property type="match status" value="1"/>
</dbReference>
<dbReference type="Proteomes" id="UP000499080">
    <property type="component" value="Unassembled WGS sequence"/>
</dbReference>
<protein>
    <submittedName>
        <fullName evidence="2">Uncharacterized protein</fullName>
    </submittedName>
</protein>
<accession>A0A4Y2G5U9</accession>
<sequence length="347" mass="39635">MIGDHIEQAFEKIKESLDEFLKNGSAWVFDSVIHMELKTATYHPLAPSSYIPLPSKLAAKKALINIKNTDQKCFVWPLLAALHPAAGPHSERVYHYASMEQELRLGNVTCPVQPCKVPIIEKLNNLRINVFGYEDEEVFPLYISKREDIQVINLLYITQGDNKHYCLIKNMSRLLGDLIKHDGERFYSYSCLHLFSTESLLKDDLPYCNEHSPQHIVMPEPGEESVLQFKQHKFSQPVPYAIYADFEALIEPMQTIPGKTAFHIPCGYAYLIIGPSIVYRGSDAVDHFITSIVREKGHSSQKASHHHPNAYDNTRPGRVSKSHSLQLVQKMARERQSERSRSPLRKV</sequence>
<proteinExistence type="predicted"/>
<keyword evidence="3" id="KW-1185">Reference proteome</keyword>
<evidence type="ECO:0000313" key="3">
    <source>
        <dbReference type="Proteomes" id="UP000499080"/>
    </source>
</evidence>
<feature type="compositionally biased region" description="Basic and acidic residues" evidence="1">
    <location>
        <begin position="331"/>
        <end position="341"/>
    </location>
</feature>
<dbReference type="OrthoDB" id="6436643at2759"/>
<dbReference type="EMBL" id="BGPR01001202">
    <property type="protein sequence ID" value="GBM47979.1"/>
    <property type="molecule type" value="Genomic_DNA"/>
</dbReference>
<reference evidence="2 3" key="1">
    <citation type="journal article" date="2019" name="Sci. Rep.">
        <title>Orb-weaving spider Araneus ventricosus genome elucidates the spidroin gene catalogue.</title>
        <authorList>
            <person name="Kono N."/>
            <person name="Nakamura H."/>
            <person name="Ohtoshi R."/>
            <person name="Moran D.A.P."/>
            <person name="Shinohara A."/>
            <person name="Yoshida Y."/>
            <person name="Fujiwara M."/>
            <person name="Mori M."/>
            <person name="Tomita M."/>
            <person name="Arakawa K."/>
        </authorList>
    </citation>
    <scope>NUCLEOTIDE SEQUENCE [LARGE SCALE GENOMIC DNA]</scope>
</reference>
<comment type="caution">
    <text evidence="2">The sequence shown here is derived from an EMBL/GenBank/DDBJ whole genome shotgun (WGS) entry which is preliminary data.</text>
</comment>